<reference evidence="1 2" key="1">
    <citation type="submission" date="2024-04" db="EMBL/GenBank/DDBJ databases">
        <title>Phyllosticta paracitricarpa is synonymous to the EU quarantine fungus P. citricarpa based on phylogenomic analyses.</title>
        <authorList>
            <consortium name="Lawrence Berkeley National Laboratory"/>
            <person name="Van ingen-buijs V.A."/>
            <person name="Van westerhoven A.C."/>
            <person name="Haridas S."/>
            <person name="Skiadas P."/>
            <person name="Martin F."/>
            <person name="Groenewald J.Z."/>
            <person name="Crous P.W."/>
            <person name="Seidl M.F."/>
        </authorList>
    </citation>
    <scope>NUCLEOTIDE SEQUENCE [LARGE SCALE GENOMIC DNA]</scope>
    <source>
        <strain evidence="1 2">CPC 17464</strain>
    </source>
</reference>
<proteinExistence type="predicted"/>
<dbReference type="Proteomes" id="UP001360953">
    <property type="component" value="Unassembled WGS sequence"/>
</dbReference>
<evidence type="ECO:0000313" key="2">
    <source>
        <dbReference type="Proteomes" id="UP001360953"/>
    </source>
</evidence>
<dbReference type="EMBL" id="JBBPEH010000004">
    <property type="protein sequence ID" value="KAK7540012.1"/>
    <property type="molecule type" value="Genomic_DNA"/>
</dbReference>
<accession>A0ABR1LXU4</accession>
<dbReference type="GeneID" id="92028136"/>
<evidence type="ECO:0000313" key="1">
    <source>
        <dbReference type="EMBL" id="KAK7540012.1"/>
    </source>
</evidence>
<keyword evidence="2" id="KW-1185">Reference proteome</keyword>
<organism evidence="1 2">
    <name type="scientific">Phyllosticta citribraziliensis</name>
    <dbReference type="NCBI Taxonomy" id="989973"/>
    <lineage>
        <taxon>Eukaryota</taxon>
        <taxon>Fungi</taxon>
        <taxon>Dikarya</taxon>
        <taxon>Ascomycota</taxon>
        <taxon>Pezizomycotina</taxon>
        <taxon>Dothideomycetes</taxon>
        <taxon>Dothideomycetes incertae sedis</taxon>
        <taxon>Botryosphaeriales</taxon>
        <taxon>Phyllostictaceae</taxon>
        <taxon>Phyllosticta</taxon>
    </lineage>
</organism>
<dbReference type="RefSeq" id="XP_066657283.1">
    <property type="nucleotide sequence ID" value="XM_066795230.1"/>
</dbReference>
<gene>
    <name evidence="1" type="ORF">J3D65DRAFT_305886</name>
</gene>
<sequence>MPSMGATLEVMGNVFNRGAFRRDGNGLQSGGEGRLSVTSDSLDRVGWRKRRDKKCLPVVARCSRDLSLNDGEFYEAGQPSHWPLSRCSSQKDGLRLAMADEKPLGSANEARKKCLQVAIRRLDSSIDPSTSPAGSGRSRYFRCARCVRFSMGGPVLRVFDVGSVVAKSPVMIFQPSDLHTTNDGLLFYLTSLRALSHSEQDLSLCLQSPVQPVAPRAWLCSLVLSLARISATAIDHDELEPW</sequence>
<name>A0ABR1LXU4_9PEZI</name>
<protein>
    <submittedName>
        <fullName evidence="1">Uncharacterized protein</fullName>
    </submittedName>
</protein>
<comment type="caution">
    <text evidence="1">The sequence shown here is derived from an EMBL/GenBank/DDBJ whole genome shotgun (WGS) entry which is preliminary data.</text>
</comment>